<dbReference type="OrthoDB" id="259382at2"/>
<dbReference type="AlphaFoldDB" id="A0A2R8BII6"/>
<dbReference type="CDD" id="cd06532">
    <property type="entry name" value="Glyco_transf_25"/>
    <property type="match status" value="1"/>
</dbReference>
<accession>A0A2R8BII6</accession>
<evidence type="ECO:0000259" key="1">
    <source>
        <dbReference type="Pfam" id="PF01755"/>
    </source>
</evidence>
<sequence>MQSLIIHMATAHARKANVETLCQTLPDARVVDAESGEECVTRPGDLHTPNYPFAMNKGEIGCTRSHRKCWQWIVDQDVEYALICEDDLSIDHAIWKQAMGLVAQHANANSFIRLPAKARDKSIKNIDTNGVARLFVPKTIGLQTVCQVVGKNAAKALLKATEELDRPVDTLLQMHWVHGQKIHTIFPNGVKELTQELGGSTIQKKTITGQKLSREIKRKWYRWLVGSKPQEA</sequence>
<gene>
    <name evidence="2" type="ORF">ASD8599_03682</name>
</gene>
<dbReference type="Proteomes" id="UP000244880">
    <property type="component" value="Unassembled WGS sequence"/>
</dbReference>
<keyword evidence="3" id="KW-1185">Reference proteome</keyword>
<name>A0A2R8BII6_9RHOB</name>
<dbReference type="EMBL" id="OMOR01000001">
    <property type="protein sequence ID" value="SPH22935.1"/>
    <property type="molecule type" value="Genomic_DNA"/>
</dbReference>
<dbReference type="Pfam" id="PF01755">
    <property type="entry name" value="Glyco_transf_25"/>
    <property type="match status" value="1"/>
</dbReference>
<dbReference type="RefSeq" id="WP_108829823.1">
    <property type="nucleotide sequence ID" value="NZ_OMOR01000001.1"/>
</dbReference>
<reference evidence="2 3" key="1">
    <citation type="submission" date="2018-03" db="EMBL/GenBank/DDBJ databases">
        <authorList>
            <person name="Keele B.F."/>
        </authorList>
    </citation>
    <scope>NUCLEOTIDE SEQUENCE [LARGE SCALE GENOMIC DNA]</scope>
    <source>
        <strain evidence="2 3">CECT 8599</strain>
    </source>
</reference>
<proteinExistence type="predicted"/>
<dbReference type="InterPro" id="IPR002654">
    <property type="entry name" value="Glyco_trans_25"/>
</dbReference>
<evidence type="ECO:0000313" key="2">
    <source>
        <dbReference type="EMBL" id="SPH22935.1"/>
    </source>
</evidence>
<organism evidence="2 3">
    <name type="scientific">Ascidiaceihabitans donghaensis</name>
    <dbReference type="NCBI Taxonomy" id="1510460"/>
    <lineage>
        <taxon>Bacteria</taxon>
        <taxon>Pseudomonadati</taxon>
        <taxon>Pseudomonadota</taxon>
        <taxon>Alphaproteobacteria</taxon>
        <taxon>Rhodobacterales</taxon>
        <taxon>Paracoccaceae</taxon>
        <taxon>Ascidiaceihabitans</taxon>
    </lineage>
</organism>
<protein>
    <recommendedName>
        <fullName evidence="1">Glycosyl transferase family 25 domain-containing protein</fullName>
    </recommendedName>
</protein>
<feature type="domain" description="Glycosyl transferase family 25" evidence="1">
    <location>
        <begin position="3"/>
        <end position="171"/>
    </location>
</feature>
<evidence type="ECO:0000313" key="3">
    <source>
        <dbReference type="Proteomes" id="UP000244880"/>
    </source>
</evidence>